<gene>
    <name evidence="9" type="ORF">SSLN_LOCUS58</name>
</gene>
<feature type="region of interest" description="Disordered" evidence="7">
    <location>
        <begin position="326"/>
        <end position="359"/>
    </location>
</feature>
<dbReference type="InterPro" id="IPR019473">
    <property type="entry name" value="TFIID_su8_C"/>
</dbReference>
<evidence type="ECO:0000313" key="11">
    <source>
        <dbReference type="WBParaSite" id="SSLN_0000006001-mRNA-1"/>
    </source>
</evidence>
<dbReference type="GO" id="GO:0006367">
    <property type="term" value="P:transcription initiation at RNA polymerase II promoter"/>
    <property type="evidence" value="ECO:0007669"/>
    <property type="project" value="TreeGrafter"/>
</dbReference>
<evidence type="ECO:0000256" key="5">
    <source>
        <dbReference type="ARBA" id="ARBA00023163"/>
    </source>
</evidence>
<dbReference type="STRING" id="70667.A0A183S760"/>
<dbReference type="AlphaFoldDB" id="A0A183S760"/>
<evidence type="ECO:0000256" key="4">
    <source>
        <dbReference type="ARBA" id="ARBA00023015"/>
    </source>
</evidence>
<evidence type="ECO:0000256" key="1">
    <source>
        <dbReference type="ARBA" id="ARBA00004123"/>
    </source>
</evidence>
<evidence type="ECO:0000256" key="6">
    <source>
        <dbReference type="ARBA" id="ARBA00023242"/>
    </source>
</evidence>
<feature type="compositionally biased region" description="Polar residues" evidence="7">
    <location>
        <begin position="344"/>
        <end position="353"/>
    </location>
</feature>
<evidence type="ECO:0000313" key="10">
    <source>
        <dbReference type="Proteomes" id="UP000275846"/>
    </source>
</evidence>
<proteinExistence type="inferred from homology"/>
<evidence type="ECO:0000256" key="2">
    <source>
        <dbReference type="ARBA" id="ARBA00008767"/>
    </source>
</evidence>
<dbReference type="EMBL" id="UYSU01000027">
    <property type="protein sequence ID" value="VDL81064.1"/>
    <property type="molecule type" value="Genomic_DNA"/>
</dbReference>
<sequence>MAVPPGRTISQGDVPHGIIDVLEAAIAFSSIQCGFSLLEQQCLPILTNLYISCKSILYFHKPHQFHFHCMGANSAFFVSVYLLRRPTWIKVAFTSSVCFGPLFLVIESIGSKSLGYAESAGRTKIVLNDILLAFIDFGFDVGSLLEQPPIRQVIRPIKEPTPTGDLSQKSMTSKPVLGPNGVIIIPRTLRLRSEGFGAIVNRSSVLGSSSTGARAGTPAAAVVATPNKPPPKALSHLFLPPLPDPHTYLTTKVTRPPLASNAAALRRLALDQKREAQISLTKFLARIQPVHPLFPGDSESFPLLLPPVSGRPYLSALLADSLPESLEGNKASSASGNPPDLSSAPKSGGQTEGSLELSAGRTQRVEENFFLKRPLFPSAELDSAGFV</sequence>
<dbReference type="GO" id="GO:0005669">
    <property type="term" value="C:transcription factor TFIID complex"/>
    <property type="evidence" value="ECO:0007669"/>
    <property type="project" value="InterPro"/>
</dbReference>
<evidence type="ECO:0000256" key="3">
    <source>
        <dbReference type="ARBA" id="ARBA00017307"/>
    </source>
</evidence>
<dbReference type="GO" id="GO:0046982">
    <property type="term" value="F:protein heterodimerization activity"/>
    <property type="evidence" value="ECO:0007669"/>
    <property type="project" value="InterPro"/>
</dbReference>
<dbReference type="PANTHER" id="PTHR46469:SF1">
    <property type="entry name" value="TRANSCRIPTION INITIATION FACTOR TFIID SUBUNIT 8"/>
    <property type="match status" value="1"/>
</dbReference>
<organism evidence="11">
    <name type="scientific">Schistocephalus solidus</name>
    <name type="common">Tapeworm</name>
    <dbReference type="NCBI Taxonomy" id="70667"/>
    <lineage>
        <taxon>Eukaryota</taxon>
        <taxon>Metazoa</taxon>
        <taxon>Spiralia</taxon>
        <taxon>Lophotrochozoa</taxon>
        <taxon>Platyhelminthes</taxon>
        <taxon>Cestoda</taxon>
        <taxon>Eucestoda</taxon>
        <taxon>Diphyllobothriidea</taxon>
        <taxon>Diphyllobothriidae</taxon>
        <taxon>Schistocephalus</taxon>
    </lineage>
</organism>
<dbReference type="OrthoDB" id="2193813at2759"/>
<comment type="subcellular location">
    <subcellularLocation>
        <location evidence="1">Nucleus</location>
    </subcellularLocation>
</comment>
<dbReference type="Pfam" id="PF10406">
    <property type="entry name" value="TAF8_C"/>
    <property type="match status" value="1"/>
</dbReference>
<evidence type="ECO:0000313" key="9">
    <source>
        <dbReference type="EMBL" id="VDL81064.1"/>
    </source>
</evidence>
<accession>A0A183S760</accession>
<keyword evidence="10" id="KW-1185">Reference proteome</keyword>
<comment type="similarity">
    <text evidence="2">Belongs to the TAF8 family.</text>
</comment>
<keyword evidence="4" id="KW-0805">Transcription regulation</keyword>
<dbReference type="PANTHER" id="PTHR46469">
    <property type="entry name" value="TRANSCRIPTION INITIATION FACTOR TFIID SUBUNIT 8"/>
    <property type="match status" value="1"/>
</dbReference>
<evidence type="ECO:0000259" key="8">
    <source>
        <dbReference type="Pfam" id="PF10406"/>
    </source>
</evidence>
<protein>
    <recommendedName>
        <fullName evidence="3">Transcription initiation factor TFIID subunit 8</fullName>
    </recommendedName>
</protein>
<dbReference type="Gene3D" id="1.10.20.10">
    <property type="entry name" value="Histone, subunit A"/>
    <property type="match status" value="1"/>
</dbReference>
<dbReference type="InterPro" id="IPR037818">
    <property type="entry name" value="TAF8"/>
</dbReference>
<keyword evidence="6" id="KW-0539">Nucleus</keyword>
<reference evidence="11" key="1">
    <citation type="submission" date="2016-06" db="UniProtKB">
        <authorList>
            <consortium name="WormBaseParasite"/>
        </authorList>
    </citation>
    <scope>IDENTIFICATION</scope>
</reference>
<evidence type="ECO:0000256" key="7">
    <source>
        <dbReference type="SAM" id="MobiDB-lite"/>
    </source>
</evidence>
<feature type="domain" description="Transcription factor TFIID subunit 8 C-terminal" evidence="8">
    <location>
        <begin position="238"/>
        <end position="283"/>
    </location>
</feature>
<dbReference type="CDD" id="cd08049">
    <property type="entry name" value="TAF8"/>
    <property type="match status" value="1"/>
</dbReference>
<dbReference type="WBParaSite" id="SSLN_0000006001-mRNA-1">
    <property type="protein sequence ID" value="SSLN_0000006001-mRNA-1"/>
    <property type="gene ID" value="SSLN_0000006001"/>
</dbReference>
<dbReference type="Proteomes" id="UP000275846">
    <property type="component" value="Unassembled WGS sequence"/>
</dbReference>
<dbReference type="InterPro" id="IPR009072">
    <property type="entry name" value="Histone-fold"/>
</dbReference>
<keyword evidence="5" id="KW-0804">Transcription</keyword>
<name>A0A183S760_SCHSO</name>
<reference evidence="9 10" key="2">
    <citation type="submission" date="2018-11" db="EMBL/GenBank/DDBJ databases">
        <authorList>
            <consortium name="Pathogen Informatics"/>
        </authorList>
    </citation>
    <scope>NUCLEOTIDE SEQUENCE [LARGE SCALE GENOMIC DNA]</scope>
    <source>
        <strain evidence="9 10">NST_G2</strain>
    </source>
</reference>